<gene>
    <name evidence="10" type="ORF">CC86DRAFT_283311</name>
</gene>
<dbReference type="Proteomes" id="UP000799424">
    <property type="component" value="Unassembled WGS sequence"/>
</dbReference>
<dbReference type="GO" id="GO:0005576">
    <property type="term" value="C:extracellular region"/>
    <property type="evidence" value="ECO:0007669"/>
    <property type="project" value="UniProtKB-SubCell"/>
</dbReference>
<keyword evidence="5" id="KW-0325">Glycoprotein</keyword>
<evidence type="ECO:0000256" key="3">
    <source>
        <dbReference type="ARBA" id="ARBA00010031"/>
    </source>
</evidence>
<accession>A0A6A7AEL1</accession>
<keyword evidence="5" id="KW-0336">GPI-anchor</keyword>
<keyword evidence="7" id="KW-1015">Disulfide bond</keyword>
<evidence type="ECO:0000256" key="5">
    <source>
        <dbReference type="ARBA" id="ARBA00022622"/>
    </source>
</evidence>
<dbReference type="GO" id="GO:0098552">
    <property type="term" value="C:side of membrane"/>
    <property type="evidence" value="ECO:0007669"/>
    <property type="project" value="UniProtKB-KW"/>
</dbReference>
<evidence type="ECO:0000256" key="4">
    <source>
        <dbReference type="ARBA" id="ARBA00022525"/>
    </source>
</evidence>
<comment type="similarity">
    <text evidence="3">Belongs to the RBT5 family.</text>
</comment>
<dbReference type="Pfam" id="PF05730">
    <property type="entry name" value="CFEM"/>
    <property type="match status" value="1"/>
</dbReference>
<name>A0A6A7AEL1_9PLEO</name>
<evidence type="ECO:0000256" key="1">
    <source>
        <dbReference type="ARBA" id="ARBA00004589"/>
    </source>
</evidence>
<keyword evidence="8" id="KW-0449">Lipoprotein</keyword>
<dbReference type="InterPro" id="IPR008427">
    <property type="entry name" value="Extracellular_membr_CFEM_dom"/>
</dbReference>
<keyword evidence="11" id="KW-1185">Reference proteome</keyword>
<evidence type="ECO:0000256" key="6">
    <source>
        <dbReference type="ARBA" id="ARBA00022729"/>
    </source>
</evidence>
<keyword evidence="5" id="KW-0472">Membrane</keyword>
<keyword evidence="6" id="KW-0732">Signal</keyword>
<feature type="non-terminal residue" evidence="10">
    <location>
        <position position="1"/>
    </location>
</feature>
<reference evidence="10" key="1">
    <citation type="journal article" date="2020" name="Stud. Mycol.">
        <title>101 Dothideomycetes genomes: a test case for predicting lifestyles and emergence of pathogens.</title>
        <authorList>
            <person name="Haridas S."/>
            <person name="Albert R."/>
            <person name="Binder M."/>
            <person name="Bloem J."/>
            <person name="Labutti K."/>
            <person name="Salamov A."/>
            <person name="Andreopoulos B."/>
            <person name="Baker S."/>
            <person name="Barry K."/>
            <person name="Bills G."/>
            <person name="Bluhm B."/>
            <person name="Cannon C."/>
            <person name="Castanera R."/>
            <person name="Culley D."/>
            <person name="Daum C."/>
            <person name="Ezra D."/>
            <person name="Gonzalez J."/>
            <person name="Henrissat B."/>
            <person name="Kuo A."/>
            <person name="Liang C."/>
            <person name="Lipzen A."/>
            <person name="Lutzoni F."/>
            <person name="Magnuson J."/>
            <person name="Mondo S."/>
            <person name="Nolan M."/>
            <person name="Ohm R."/>
            <person name="Pangilinan J."/>
            <person name="Park H.-J."/>
            <person name="Ramirez L."/>
            <person name="Alfaro M."/>
            <person name="Sun H."/>
            <person name="Tritt A."/>
            <person name="Yoshinaga Y."/>
            <person name="Zwiers L.-H."/>
            <person name="Turgeon B."/>
            <person name="Goodwin S."/>
            <person name="Spatafora J."/>
            <person name="Crous P."/>
            <person name="Grigoriev I."/>
        </authorList>
    </citation>
    <scope>NUCLEOTIDE SEQUENCE</scope>
    <source>
        <strain evidence="10">CBS 113818</strain>
    </source>
</reference>
<proteinExistence type="inferred from homology"/>
<keyword evidence="4" id="KW-0964">Secreted</keyword>
<evidence type="ECO:0000259" key="9">
    <source>
        <dbReference type="Pfam" id="PF05730"/>
    </source>
</evidence>
<evidence type="ECO:0000256" key="7">
    <source>
        <dbReference type="ARBA" id="ARBA00023157"/>
    </source>
</evidence>
<evidence type="ECO:0000313" key="11">
    <source>
        <dbReference type="Proteomes" id="UP000799424"/>
    </source>
</evidence>
<dbReference type="EMBL" id="MU006218">
    <property type="protein sequence ID" value="KAF2831751.1"/>
    <property type="molecule type" value="Genomic_DNA"/>
</dbReference>
<comment type="subcellular location">
    <subcellularLocation>
        <location evidence="1">Membrane</location>
        <topology evidence="1">Lipid-anchor</topology>
        <topology evidence="1">GPI-anchor</topology>
    </subcellularLocation>
    <subcellularLocation>
        <location evidence="2">Secreted</location>
    </subcellularLocation>
</comment>
<sequence length="78" mass="8618">CYKSPASDGPDCTFSKNDCICADELANTVVAGCIFTQCSMRDWLAAKNATSMVCERPIRDRTHVLAYSATICSSFWLR</sequence>
<evidence type="ECO:0000256" key="8">
    <source>
        <dbReference type="ARBA" id="ARBA00023288"/>
    </source>
</evidence>
<feature type="domain" description="CFEM" evidence="9">
    <location>
        <begin position="1"/>
        <end position="55"/>
    </location>
</feature>
<evidence type="ECO:0000256" key="2">
    <source>
        <dbReference type="ARBA" id="ARBA00004613"/>
    </source>
</evidence>
<evidence type="ECO:0000313" key="10">
    <source>
        <dbReference type="EMBL" id="KAF2831751.1"/>
    </source>
</evidence>
<protein>
    <recommendedName>
        <fullName evidence="9">CFEM domain-containing protein</fullName>
    </recommendedName>
</protein>
<dbReference type="AlphaFoldDB" id="A0A6A7AEL1"/>
<organism evidence="10 11">
    <name type="scientific">Ophiobolus disseminans</name>
    <dbReference type="NCBI Taxonomy" id="1469910"/>
    <lineage>
        <taxon>Eukaryota</taxon>
        <taxon>Fungi</taxon>
        <taxon>Dikarya</taxon>
        <taxon>Ascomycota</taxon>
        <taxon>Pezizomycotina</taxon>
        <taxon>Dothideomycetes</taxon>
        <taxon>Pleosporomycetidae</taxon>
        <taxon>Pleosporales</taxon>
        <taxon>Pleosporineae</taxon>
        <taxon>Phaeosphaeriaceae</taxon>
        <taxon>Ophiobolus</taxon>
    </lineage>
</organism>